<feature type="region of interest" description="Disordered" evidence="6">
    <location>
        <begin position="81"/>
        <end position="139"/>
    </location>
</feature>
<organism evidence="8 9">
    <name type="scientific">Tolypocladium capitatum</name>
    <dbReference type="NCBI Taxonomy" id="45235"/>
    <lineage>
        <taxon>Eukaryota</taxon>
        <taxon>Fungi</taxon>
        <taxon>Dikarya</taxon>
        <taxon>Ascomycota</taxon>
        <taxon>Pezizomycotina</taxon>
        <taxon>Sordariomycetes</taxon>
        <taxon>Hypocreomycetidae</taxon>
        <taxon>Hypocreales</taxon>
        <taxon>Ophiocordycipitaceae</taxon>
        <taxon>Tolypocladium</taxon>
    </lineage>
</organism>
<protein>
    <submittedName>
        <fullName evidence="8">Binuclear zinc transcription factor</fullName>
    </submittedName>
</protein>
<evidence type="ECO:0000313" key="8">
    <source>
        <dbReference type="EMBL" id="PNY24693.1"/>
    </source>
</evidence>
<feature type="compositionally biased region" description="Polar residues" evidence="6">
    <location>
        <begin position="789"/>
        <end position="802"/>
    </location>
</feature>
<dbReference type="STRING" id="45235.A0A2K3QB21"/>
<evidence type="ECO:0000259" key="7">
    <source>
        <dbReference type="PROSITE" id="PS50048"/>
    </source>
</evidence>
<keyword evidence="5" id="KW-0539">Nucleus</keyword>
<keyword evidence="2" id="KW-0479">Metal-binding</keyword>
<keyword evidence="4" id="KW-0804">Transcription</keyword>
<dbReference type="InterPro" id="IPR036864">
    <property type="entry name" value="Zn2-C6_fun-type_DNA-bd_sf"/>
</dbReference>
<name>A0A2K3QB21_9HYPO</name>
<proteinExistence type="predicted"/>
<dbReference type="InterPro" id="IPR050815">
    <property type="entry name" value="TF_fung"/>
</dbReference>
<dbReference type="SMART" id="SM00066">
    <property type="entry name" value="GAL4"/>
    <property type="match status" value="1"/>
</dbReference>
<dbReference type="SMART" id="SM00906">
    <property type="entry name" value="Fungal_trans"/>
    <property type="match status" value="1"/>
</dbReference>
<evidence type="ECO:0000313" key="9">
    <source>
        <dbReference type="Proteomes" id="UP000236621"/>
    </source>
</evidence>
<feature type="region of interest" description="Disordered" evidence="6">
    <location>
        <begin position="726"/>
        <end position="747"/>
    </location>
</feature>
<dbReference type="GO" id="GO:0003677">
    <property type="term" value="F:DNA binding"/>
    <property type="evidence" value="ECO:0007669"/>
    <property type="project" value="InterPro"/>
</dbReference>
<keyword evidence="9" id="KW-1185">Reference proteome</keyword>
<dbReference type="SUPFAM" id="SSF57701">
    <property type="entry name" value="Zn2/Cys6 DNA-binding domain"/>
    <property type="match status" value="1"/>
</dbReference>
<evidence type="ECO:0000256" key="1">
    <source>
        <dbReference type="ARBA" id="ARBA00004123"/>
    </source>
</evidence>
<dbReference type="PRINTS" id="PR00755">
    <property type="entry name" value="AFLATOXINBRP"/>
</dbReference>
<dbReference type="PANTHER" id="PTHR47338">
    <property type="entry name" value="ZN(II)2CYS6 TRANSCRIPTION FACTOR (EUROFUNG)-RELATED"/>
    <property type="match status" value="1"/>
</dbReference>
<accession>A0A2K3QB21</accession>
<evidence type="ECO:0000256" key="3">
    <source>
        <dbReference type="ARBA" id="ARBA00023015"/>
    </source>
</evidence>
<dbReference type="PANTHER" id="PTHR47338:SF10">
    <property type="entry name" value="TRANSCRIPTION FACTOR DOMAIN-CONTAINING PROTEIN-RELATED"/>
    <property type="match status" value="1"/>
</dbReference>
<dbReference type="Pfam" id="PF04082">
    <property type="entry name" value="Fungal_trans"/>
    <property type="match status" value="1"/>
</dbReference>
<dbReference type="Pfam" id="PF00172">
    <property type="entry name" value="Zn_clus"/>
    <property type="match status" value="1"/>
</dbReference>
<dbReference type="GO" id="GO:0008270">
    <property type="term" value="F:zinc ion binding"/>
    <property type="evidence" value="ECO:0007669"/>
    <property type="project" value="InterPro"/>
</dbReference>
<evidence type="ECO:0000256" key="5">
    <source>
        <dbReference type="ARBA" id="ARBA00023242"/>
    </source>
</evidence>
<dbReference type="Gene3D" id="4.10.240.10">
    <property type="entry name" value="Zn(2)-C6 fungal-type DNA-binding domain"/>
    <property type="match status" value="1"/>
</dbReference>
<dbReference type="CDD" id="cd12148">
    <property type="entry name" value="fungal_TF_MHR"/>
    <property type="match status" value="1"/>
</dbReference>
<dbReference type="CDD" id="cd00067">
    <property type="entry name" value="GAL4"/>
    <property type="match status" value="1"/>
</dbReference>
<keyword evidence="3" id="KW-0805">Transcription regulation</keyword>
<feature type="region of interest" description="Disordered" evidence="6">
    <location>
        <begin position="764"/>
        <end position="816"/>
    </location>
</feature>
<evidence type="ECO:0000256" key="4">
    <source>
        <dbReference type="ARBA" id="ARBA00023163"/>
    </source>
</evidence>
<reference evidence="8 9" key="1">
    <citation type="submission" date="2017-08" db="EMBL/GenBank/DDBJ databases">
        <title>Harnessing the power of phylogenomics to disentangle the directionality and signatures of interkingdom host jumping in the parasitic fungal genus Tolypocladium.</title>
        <authorList>
            <person name="Quandt C.A."/>
            <person name="Patterson W."/>
            <person name="Spatafora J.W."/>
        </authorList>
    </citation>
    <scope>NUCLEOTIDE SEQUENCE [LARGE SCALE GENOMIC DNA]</scope>
    <source>
        <strain evidence="8 9">CBS 113982</strain>
    </source>
</reference>
<dbReference type="InterPro" id="IPR001138">
    <property type="entry name" value="Zn2Cys6_DnaBD"/>
</dbReference>
<dbReference type="PROSITE" id="PS50048">
    <property type="entry name" value="ZN2_CY6_FUNGAL_2"/>
    <property type="match status" value="1"/>
</dbReference>
<comment type="subcellular location">
    <subcellularLocation>
        <location evidence="1">Nucleus</location>
    </subcellularLocation>
</comment>
<dbReference type="GO" id="GO:0006351">
    <property type="term" value="P:DNA-templated transcription"/>
    <property type="evidence" value="ECO:0007669"/>
    <property type="project" value="InterPro"/>
</dbReference>
<evidence type="ECO:0000256" key="6">
    <source>
        <dbReference type="SAM" id="MobiDB-lite"/>
    </source>
</evidence>
<feature type="compositionally biased region" description="Basic and acidic residues" evidence="6">
    <location>
        <begin position="806"/>
        <end position="816"/>
    </location>
</feature>
<feature type="compositionally biased region" description="Polar residues" evidence="6">
    <location>
        <begin position="771"/>
        <end position="780"/>
    </location>
</feature>
<comment type="caution">
    <text evidence="8">The sequence shown here is derived from an EMBL/GenBank/DDBJ whole genome shotgun (WGS) entry which is preliminary data.</text>
</comment>
<dbReference type="EMBL" id="NRSZ01000854">
    <property type="protein sequence ID" value="PNY24693.1"/>
    <property type="molecule type" value="Genomic_DNA"/>
</dbReference>
<dbReference type="PROSITE" id="PS00463">
    <property type="entry name" value="ZN2_CY6_FUNGAL_1"/>
    <property type="match status" value="1"/>
</dbReference>
<dbReference type="InterPro" id="IPR007219">
    <property type="entry name" value="XnlR_reg_dom"/>
</dbReference>
<dbReference type="GO" id="GO:0000981">
    <property type="term" value="F:DNA-binding transcription factor activity, RNA polymerase II-specific"/>
    <property type="evidence" value="ECO:0007669"/>
    <property type="project" value="InterPro"/>
</dbReference>
<dbReference type="Proteomes" id="UP000236621">
    <property type="component" value="Unassembled WGS sequence"/>
</dbReference>
<dbReference type="GO" id="GO:0005634">
    <property type="term" value="C:nucleus"/>
    <property type="evidence" value="ECO:0007669"/>
    <property type="project" value="UniProtKB-SubCell"/>
</dbReference>
<dbReference type="AlphaFoldDB" id="A0A2K3QB21"/>
<evidence type="ECO:0000256" key="2">
    <source>
        <dbReference type="ARBA" id="ARBA00022723"/>
    </source>
</evidence>
<feature type="domain" description="Zn(2)-C6 fungal-type" evidence="7">
    <location>
        <begin position="20"/>
        <end position="50"/>
    </location>
</feature>
<feature type="region of interest" description="Disordered" evidence="6">
    <location>
        <begin position="685"/>
        <end position="710"/>
    </location>
</feature>
<gene>
    <name evidence="8" type="ORF">TCAP_05383</name>
</gene>
<dbReference type="OrthoDB" id="4456959at2759"/>
<sequence length="861" mass="93702">MPPHDRVHPDPSAAGTEPLACVSCRSRKLRCDRTKPACARCLRVGGECVYPESKRKPTFRRRNVEALEARLAQVEDYLSHVNKGDAGSDSPGKPPGDPALRRRDFTFETGPPAQDSEAPGTAGHSEDSPDLPNFASHQSSNYGGDGQLMGLGYSETVPPPGVQEELNNYFFLVHHHFIPVIHSGLYYQAFYGGPLRKPPICLQYAVWAMAANGHSKYHQYAEVFYQRARQYAEADEMKAGCPAVSRGHDLALTLEQGHGEHFITLAHAQTWVLVAAYEARCMLYTRASMNCAKCVRLTQMMGLDRLDGGQDDLPPVLGPATTWAELEERRRVLWGAFAIDSHASISTGWPCLIDPDNIITRLPASEEAFSSGQQETAPFMDEVFKGASYGGFASAIVICQVFRCILQHVHRTKPTDNADDMMEGAFWKRHRDLDNKLSSTFMFLPEKLRLPQNVRDPAAIHTNLNLHAAVITLHHAAAEQQEKHGLPESVKQTSICRLRTSAEEIANIMKMTSHSTVTFKSPLCALSLYCATTVYVYLAKDNPVAGLTALDTSNLEHIINAMEAIGRQHEITCAFLQQACLDVERNGLDSCIRLPTLTKYRDIFGGPNSNIPLLARSSVSKHTEMSSILPGRLPLQNPEGNISPRPLKVDSGDPPHLVTGGTHSVVEGLINSDCFQSVLGAVTRNVAPRPTDNPSHKRKRMSPSPGPEAARSMAMLNAVMEDLTKDPTNMANPLGETPDPGLGPGMLRFGGGVGVGAPSPGASGLFVLPDRTSSSASSPANRERGTDGLSGSSRTSPGTVPGNTPEENRFDLRPPQDRIVTSSWQSTEDALFGAQIPQSMVNLTPGDDGAWALLTETMGWQ</sequence>